<feature type="region of interest" description="Disordered" evidence="1">
    <location>
        <begin position="13"/>
        <end position="44"/>
    </location>
</feature>
<dbReference type="AlphaFoldDB" id="A0A0M9A8Y4"/>
<evidence type="ECO:0000313" key="3">
    <source>
        <dbReference type="Proteomes" id="UP000053105"/>
    </source>
</evidence>
<feature type="region of interest" description="Disordered" evidence="1">
    <location>
        <begin position="76"/>
        <end position="128"/>
    </location>
</feature>
<evidence type="ECO:0000313" key="2">
    <source>
        <dbReference type="EMBL" id="KOX78363.1"/>
    </source>
</evidence>
<proteinExistence type="predicted"/>
<protein>
    <submittedName>
        <fullName evidence="2">Uncharacterized protein</fullName>
    </submittedName>
</protein>
<reference evidence="2 3" key="1">
    <citation type="submission" date="2015-07" db="EMBL/GenBank/DDBJ databases">
        <title>The genome of Melipona quadrifasciata.</title>
        <authorList>
            <person name="Pan H."/>
            <person name="Kapheim K."/>
        </authorList>
    </citation>
    <scope>NUCLEOTIDE SEQUENCE [LARGE SCALE GENOMIC DNA]</scope>
    <source>
        <strain evidence="2">0111107301</strain>
        <tissue evidence="2">Whole body</tissue>
    </source>
</reference>
<dbReference type="Proteomes" id="UP000053105">
    <property type="component" value="Unassembled WGS sequence"/>
</dbReference>
<accession>A0A0M9A8Y4</accession>
<organism evidence="2 3">
    <name type="scientific">Melipona quadrifasciata</name>
    <dbReference type="NCBI Taxonomy" id="166423"/>
    <lineage>
        <taxon>Eukaryota</taxon>
        <taxon>Metazoa</taxon>
        <taxon>Ecdysozoa</taxon>
        <taxon>Arthropoda</taxon>
        <taxon>Hexapoda</taxon>
        <taxon>Insecta</taxon>
        <taxon>Pterygota</taxon>
        <taxon>Neoptera</taxon>
        <taxon>Endopterygota</taxon>
        <taxon>Hymenoptera</taxon>
        <taxon>Apocrita</taxon>
        <taxon>Aculeata</taxon>
        <taxon>Apoidea</taxon>
        <taxon>Anthophila</taxon>
        <taxon>Apidae</taxon>
        <taxon>Melipona</taxon>
    </lineage>
</organism>
<gene>
    <name evidence="2" type="ORF">WN51_07769</name>
</gene>
<sequence length="128" mass="14701">MCASTLCVSRNDDAQLIPTNNDNNKKHYKQELKDRKRPKSANALHLPREIQFKKQQLWAFPRDERSRSFTAKRLKNKAHSKALDFSTKAKEPANEEDAPFQFSTRKASDSALYVPSVGRRGPDQLEVD</sequence>
<keyword evidence="3" id="KW-1185">Reference proteome</keyword>
<dbReference type="EMBL" id="KQ435724">
    <property type="protein sequence ID" value="KOX78363.1"/>
    <property type="molecule type" value="Genomic_DNA"/>
</dbReference>
<evidence type="ECO:0000256" key="1">
    <source>
        <dbReference type="SAM" id="MobiDB-lite"/>
    </source>
</evidence>
<feature type="compositionally biased region" description="Basic and acidic residues" evidence="1">
    <location>
        <begin position="23"/>
        <end position="34"/>
    </location>
</feature>
<name>A0A0M9A8Y4_9HYME</name>